<keyword evidence="1" id="KW-0812">Transmembrane</keyword>
<gene>
    <name evidence="2" type="ORF">GALMADRAFT_222328</name>
</gene>
<evidence type="ECO:0000313" key="3">
    <source>
        <dbReference type="Proteomes" id="UP000027222"/>
    </source>
</evidence>
<accession>A0A067TLC4</accession>
<dbReference type="AlphaFoldDB" id="A0A067TLC4"/>
<dbReference type="EMBL" id="KL142371">
    <property type="protein sequence ID" value="KDR80724.1"/>
    <property type="molecule type" value="Genomic_DNA"/>
</dbReference>
<sequence>MANDAVSGRSFIVESRVFSFIVSLRLIGYPLVLGYFRHSDDLSGEIFTGLWNFHNLSSRNPFVYPDPRHMLPT</sequence>
<keyword evidence="3" id="KW-1185">Reference proteome</keyword>
<evidence type="ECO:0000256" key="1">
    <source>
        <dbReference type="SAM" id="Phobius"/>
    </source>
</evidence>
<feature type="transmembrane region" description="Helical" evidence="1">
    <location>
        <begin position="17"/>
        <end position="36"/>
    </location>
</feature>
<proteinExistence type="predicted"/>
<name>A0A067TLC4_GALM3</name>
<evidence type="ECO:0000313" key="2">
    <source>
        <dbReference type="EMBL" id="KDR80724.1"/>
    </source>
</evidence>
<keyword evidence="1" id="KW-1133">Transmembrane helix</keyword>
<organism evidence="2 3">
    <name type="scientific">Galerina marginata (strain CBS 339.88)</name>
    <dbReference type="NCBI Taxonomy" id="685588"/>
    <lineage>
        <taxon>Eukaryota</taxon>
        <taxon>Fungi</taxon>
        <taxon>Dikarya</taxon>
        <taxon>Basidiomycota</taxon>
        <taxon>Agaricomycotina</taxon>
        <taxon>Agaricomycetes</taxon>
        <taxon>Agaricomycetidae</taxon>
        <taxon>Agaricales</taxon>
        <taxon>Agaricineae</taxon>
        <taxon>Strophariaceae</taxon>
        <taxon>Galerina</taxon>
    </lineage>
</organism>
<keyword evidence="1" id="KW-0472">Membrane</keyword>
<dbReference type="Proteomes" id="UP000027222">
    <property type="component" value="Unassembled WGS sequence"/>
</dbReference>
<protein>
    <submittedName>
        <fullName evidence="2">Uncharacterized protein</fullName>
    </submittedName>
</protein>
<reference evidence="3" key="1">
    <citation type="journal article" date="2014" name="Proc. Natl. Acad. Sci. U.S.A.">
        <title>Extensive sampling of basidiomycete genomes demonstrates inadequacy of the white-rot/brown-rot paradigm for wood decay fungi.</title>
        <authorList>
            <person name="Riley R."/>
            <person name="Salamov A.A."/>
            <person name="Brown D.W."/>
            <person name="Nagy L.G."/>
            <person name="Floudas D."/>
            <person name="Held B.W."/>
            <person name="Levasseur A."/>
            <person name="Lombard V."/>
            <person name="Morin E."/>
            <person name="Otillar R."/>
            <person name="Lindquist E.A."/>
            <person name="Sun H."/>
            <person name="LaButti K.M."/>
            <person name="Schmutz J."/>
            <person name="Jabbour D."/>
            <person name="Luo H."/>
            <person name="Baker S.E."/>
            <person name="Pisabarro A.G."/>
            <person name="Walton J.D."/>
            <person name="Blanchette R.A."/>
            <person name="Henrissat B."/>
            <person name="Martin F."/>
            <person name="Cullen D."/>
            <person name="Hibbett D.S."/>
            <person name="Grigoriev I.V."/>
        </authorList>
    </citation>
    <scope>NUCLEOTIDE SEQUENCE [LARGE SCALE GENOMIC DNA]</scope>
    <source>
        <strain evidence="3">CBS 339.88</strain>
    </source>
</reference>
<dbReference type="HOGENOM" id="CLU_2704982_0_0_1"/>